<reference evidence="2 3" key="1">
    <citation type="submission" date="2019-11" db="EMBL/GenBank/DDBJ databases">
        <title>Bacillus lacus genome.</title>
        <authorList>
            <person name="Allen C.J."/>
            <person name="Newman J.D."/>
        </authorList>
    </citation>
    <scope>NUCLEOTIDE SEQUENCE [LARGE SCALE GENOMIC DNA]</scope>
    <source>
        <strain evidence="2 3">KCTC 33946</strain>
    </source>
</reference>
<dbReference type="Pfam" id="PF12146">
    <property type="entry name" value="Hydrolase_4"/>
    <property type="match status" value="1"/>
</dbReference>
<keyword evidence="3" id="KW-1185">Reference proteome</keyword>
<dbReference type="PRINTS" id="PR00111">
    <property type="entry name" value="ABHYDROLASE"/>
</dbReference>
<dbReference type="Proteomes" id="UP000448867">
    <property type="component" value="Unassembled WGS sequence"/>
</dbReference>
<dbReference type="EMBL" id="WKKI01000015">
    <property type="protein sequence ID" value="MRX72381.1"/>
    <property type="molecule type" value="Genomic_DNA"/>
</dbReference>
<dbReference type="Gene3D" id="3.40.50.1820">
    <property type="entry name" value="alpha/beta hydrolase"/>
    <property type="match status" value="1"/>
</dbReference>
<dbReference type="PANTHER" id="PTHR11614">
    <property type="entry name" value="PHOSPHOLIPASE-RELATED"/>
    <property type="match status" value="1"/>
</dbReference>
<comment type="caution">
    <text evidence="2">The sequence shown here is derived from an EMBL/GenBank/DDBJ whole genome shotgun (WGS) entry which is preliminary data.</text>
</comment>
<evidence type="ECO:0000313" key="2">
    <source>
        <dbReference type="EMBL" id="MRX72381.1"/>
    </source>
</evidence>
<dbReference type="InterPro" id="IPR000073">
    <property type="entry name" value="AB_hydrolase_1"/>
</dbReference>
<dbReference type="AlphaFoldDB" id="A0A7X2LYI7"/>
<organism evidence="2 3">
    <name type="scientific">Metabacillus lacus</name>
    <dbReference type="NCBI Taxonomy" id="1983721"/>
    <lineage>
        <taxon>Bacteria</taxon>
        <taxon>Bacillati</taxon>
        <taxon>Bacillota</taxon>
        <taxon>Bacilli</taxon>
        <taxon>Bacillales</taxon>
        <taxon>Bacillaceae</taxon>
        <taxon>Metabacillus</taxon>
    </lineage>
</organism>
<sequence length="265" mass="29659">MRRITADNAKATIVCIHGAAEHCGRYMWLAEMWRSSGYNVIMGDLPGQGLTTRRRGHISSFDEYINEAGLWIAEAEKSGLPVFLLGHSMGGLVVIRSLQEHHHAVSGAILSSPCLGLKYKPGKALNVLSLGLNKIAPDMLFESKLSIDMATRNREVQDEDENDSLFVTKVSVRWYRELLGAVSLAFEKINALPDVPLLIMQAGEDKIVDREAVKGWFNLLNSSDKSYREWNGLYHELFSEPERDKVFKAALHFAEGKLTEKEGEI</sequence>
<keyword evidence="2" id="KW-0378">Hydrolase</keyword>
<dbReference type="GO" id="GO:0016787">
    <property type="term" value="F:hydrolase activity"/>
    <property type="evidence" value="ECO:0007669"/>
    <property type="project" value="UniProtKB-KW"/>
</dbReference>
<dbReference type="OrthoDB" id="9806902at2"/>
<dbReference type="SUPFAM" id="SSF53474">
    <property type="entry name" value="alpha/beta-Hydrolases"/>
    <property type="match status" value="1"/>
</dbReference>
<feature type="domain" description="Serine aminopeptidase S33" evidence="1">
    <location>
        <begin position="8"/>
        <end position="242"/>
    </location>
</feature>
<protein>
    <submittedName>
        <fullName evidence="2">Alpha/beta fold hydrolase</fullName>
    </submittedName>
</protein>
<accession>A0A7X2LYI7</accession>
<dbReference type="RefSeq" id="WP_154307545.1">
    <property type="nucleotide sequence ID" value="NZ_WKKI01000015.1"/>
</dbReference>
<dbReference type="InterPro" id="IPR051044">
    <property type="entry name" value="MAG_DAG_Lipase"/>
</dbReference>
<proteinExistence type="predicted"/>
<evidence type="ECO:0000259" key="1">
    <source>
        <dbReference type="Pfam" id="PF12146"/>
    </source>
</evidence>
<dbReference type="FunFam" id="3.40.50.1820:FF:000154">
    <property type="entry name" value="Alpha/beta hydrolase"/>
    <property type="match status" value="1"/>
</dbReference>
<name>A0A7X2LYI7_9BACI</name>
<dbReference type="InterPro" id="IPR022742">
    <property type="entry name" value="Hydrolase_4"/>
</dbReference>
<dbReference type="InterPro" id="IPR029058">
    <property type="entry name" value="AB_hydrolase_fold"/>
</dbReference>
<evidence type="ECO:0000313" key="3">
    <source>
        <dbReference type="Proteomes" id="UP000448867"/>
    </source>
</evidence>
<gene>
    <name evidence="2" type="ORF">GJU40_09485</name>
</gene>